<dbReference type="InterPro" id="IPR050764">
    <property type="entry name" value="CbbQ/NirQ/NorQ/GpvN"/>
</dbReference>
<proteinExistence type="predicted"/>
<reference evidence="4 5" key="2">
    <citation type="submission" date="2015-09" db="EMBL/GenBank/DDBJ databases">
        <title>Heavy metals and arsenic resistance mechanisms in polyextremophilic archaea of the family Ferroplasmaceae.</title>
        <authorList>
            <person name="Bulaev A.G."/>
            <person name="Kanygina A.V."/>
        </authorList>
    </citation>
    <scope>NUCLEOTIDE SEQUENCE [LARGE SCALE GENOMIC DNA]</scope>
    <source>
        <strain evidence="4 5">VT</strain>
    </source>
</reference>
<dbReference type="Pfam" id="PF07726">
    <property type="entry name" value="AAA_3"/>
    <property type="match status" value="1"/>
</dbReference>
<dbReference type="PIRSF" id="PIRSF002849">
    <property type="entry name" value="AAA_ATPase_chaperone_MoxR_prd"/>
    <property type="match status" value="1"/>
</dbReference>
<feature type="domain" description="ATPase AAA-3" evidence="1">
    <location>
        <begin position="42"/>
        <end position="172"/>
    </location>
</feature>
<dbReference type="InterPro" id="IPR027417">
    <property type="entry name" value="P-loop_NTPase"/>
</dbReference>
<dbReference type="PANTHER" id="PTHR42759">
    <property type="entry name" value="MOXR FAMILY PROTEIN"/>
    <property type="match status" value="1"/>
</dbReference>
<name>A0A0Q0REH0_9ARCH</name>
<feature type="domain" description="ChlI/MoxR AAA lid" evidence="2">
    <location>
        <begin position="232"/>
        <end position="298"/>
    </location>
</feature>
<dbReference type="SUPFAM" id="SSF52540">
    <property type="entry name" value="P-loop containing nucleoside triphosphate hydrolases"/>
    <property type="match status" value="1"/>
</dbReference>
<keyword evidence="5" id="KW-1185">Reference proteome</keyword>
<protein>
    <submittedName>
        <fullName evidence="4">Magnesium chelatase</fullName>
    </submittedName>
</protein>
<dbReference type="EMBL" id="LKBG01000295">
    <property type="protein sequence ID" value="KQB33454.1"/>
    <property type="molecule type" value="Genomic_DNA"/>
</dbReference>
<evidence type="ECO:0000313" key="5">
    <source>
        <dbReference type="Proteomes" id="UP000050320"/>
    </source>
</evidence>
<dbReference type="InterPro" id="IPR011703">
    <property type="entry name" value="ATPase_AAA-3"/>
</dbReference>
<dbReference type="PANTHER" id="PTHR42759:SF5">
    <property type="entry name" value="METHANOL DEHYDROGENASE REGULATOR"/>
    <property type="match status" value="1"/>
</dbReference>
<dbReference type="Proteomes" id="UP000050515">
    <property type="component" value="Unassembled WGS sequence"/>
</dbReference>
<comment type="caution">
    <text evidence="4">The sequence shown here is derived from an EMBL/GenBank/DDBJ whole genome shotgun (WGS) entry which is preliminary data.</text>
</comment>
<dbReference type="Gene3D" id="3.40.50.300">
    <property type="entry name" value="P-loop containing nucleotide triphosphate hydrolases"/>
    <property type="match status" value="1"/>
</dbReference>
<dbReference type="RefSeq" id="WP_048100888.1">
    <property type="nucleotide sequence ID" value="NZ_JBBYJF010000017.1"/>
</dbReference>
<dbReference type="Proteomes" id="UP000050320">
    <property type="component" value="Unassembled WGS sequence"/>
</dbReference>
<dbReference type="GO" id="GO:0016887">
    <property type="term" value="F:ATP hydrolysis activity"/>
    <property type="evidence" value="ECO:0007669"/>
    <property type="project" value="InterPro"/>
</dbReference>
<dbReference type="PATRIC" id="fig|507754.4.peg.278"/>
<evidence type="ECO:0000313" key="4">
    <source>
        <dbReference type="EMBL" id="KQB33454.1"/>
    </source>
</evidence>
<sequence length="318" mass="36471">MEAESISLIDRLNDINDLIGDKVIGSRRIVRFMFISLLTGNHILLEGVPGLAKTMLADEFSKHLGVEFKRIQFTPDMLPSDITGNMVYNLELKKMEFRKGPVFANIILADEINRTPPKVQSALLEAMEERHVSVYGVTYPLPRPFFVIATQNPVEQEGTFPLAEALMDRFLFRYFLTYPSQDDELKILESTSRNNNLEYYKLGADNIEFLKNEVKNVYASHDIMEYIVNIIRQTRENSMVYLGASPRTAVKYLSAVKANALISGRNYVIPEDVIYMAHEIFNHRLILRPESLIDGENNYQDILFRVIDNILSSVEVPR</sequence>
<reference evidence="3 6" key="1">
    <citation type="submission" date="2015-09" db="EMBL/GenBank/DDBJ databases">
        <title>Draft genome sequence of Acidiplasma aeolicum DSM 18409.</title>
        <authorList>
            <person name="Hemp J."/>
        </authorList>
    </citation>
    <scope>NUCLEOTIDE SEQUENCE [LARGE SCALE GENOMIC DNA]</scope>
    <source>
        <strain evidence="3 6">V</strain>
    </source>
</reference>
<dbReference type="InterPro" id="IPR041628">
    <property type="entry name" value="ChlI/MoxR_AAA_lid"/>
</dbReference>
<dbReference type="EMBL" id="LJCQ01000092">
    <property type="protein sequence ID" value="KPV47328.1"/>
    <property type="molecule type" value="Genomic_DNA"/>
</dbReference>
<dbReference type="AlphaFoldDB" id="A0A0Q0REH0"/>
<evidence type="ECO:0000259" key="1">
    <source>
        <dbReference type="Pfam" id="PF07726"/>
    </source>
</evidence>
<dbReference type="GO" id="GO:0005524">
    <property type="term" value="F:ATP binding"/>
    <property type="evidence" value="ECO:0007669"/>
    <property type="project" value="InterPro"/>
</dbReference>
<dbReference type="GeneID" id="84221677"/>
<gene>
    <name evidence="4" type="ORF">AOG54_07015</name>
    <name evidence="3" type="ORF">SE19_01525</name>
</gene>
<evidence type="ECO:0000259" key="2">
    <source>
        <dbReference type="Pfam" id="PF17863"/>
    </source>
</evidence>
<evidence type="ECO:0000313" key="6">
    <source>
        <dbReference type="Proteomes" id="UP000050515"/>
    </source>
</evidence>
<accession>A0A0Q0REH0</accession>
<evidence type="ECO:0000313" key="3">
    <source>
        <dbReference type="EMBL" id="KPV47328.1"/>
    </source>
</evidence>
<dbReference type="OrthoDB" id="24581at2157"/>
<dbReference type="Gene3D" id="1.10.8.80">
    <property type="entry name" value="Magnesium chelatase subunit I, C-Terminal domain"/>
    <property type="match status" value="1"/>
</dbReference>
<dbReference type="Pfam" id="PF17863">
    <property type="entry name" value="AAA_lid_2"/>
    <property type="match status" value="1"/>
</dbReference>
<organism evidence="4 5">
    <name type="scientific">Acidiplasma aeolicum</name>
    <dbReference type="NCBI Taxonomy" id="507754"/>
    <lineage>
        <taxon>Archaea</taxon>
        <taxon>Methanobacteriati</taxon>
        <taxon>Thermoplasmatota</taxon>
        <taxon>Thermoplasmata</taxon>
        <taxon>Thermoplasmatales</taxon>
        <taxon>Ferroplasmaceae</taxon>
        <taxon>Acidiplasma</taxon>
    </lineage>
</organism>